<comment type="caution">
    <text evidence="3">The sequence shown here is derived from an EMBL/GenBank/DDBJ whole genome shotgun (WGS) entry which is preliminary data.</text>
</comment>
<evidence type="ECO:0000313" key="4">
    <source>
        <dbReference type="Proteomes" id="UP000623967"/>
    </source>
</evidence>
<protein>
    <submittedName>
        <fullName evidence="3">Zf-TFIIB domain-containing protein</fullName>
    </submittedName>
</protein>
<dbReference type="Proteomes" id="UP000623967">
    <property type="component" value="Unassembled WGS sequence"/>
</dbReference>
<accession>A0ABS1TSN5</accession>
<organism evidence="3 4">
    <name type="scientific">Neobacillus paridis</name>
    <dbReference type="NCBI Taxonomy" id="2803862"/>
    <lineage>
        <taxon>Bacteria</taxon>
        <taxon>Bacillati</taxon>
        <taxon>Bacillota</taxon>
        <taxon>Bacilli</taxon>
        <taxon>Bacillales</taxon>
        <taxon>Bacillaceae</taxon>
        <taxon>Neobacillus</taxon>
    </lineage>
</organism>
<evidence type="ECO:0000259" key="2">
    <source>
        <dbReference type="Pfam" id="PF13453"/>
    </source>
</evidence>
<evidence type="ECO:0000313" key="3">
    <source>
        <dbReference type="EMBL" id="MBL4954272.1"/>
    </source>
</evidence>
<keyword evidence="4" id="KW-1185">Reference proteome</keyword>
<evidence type="ECO:0000256" key="1">
    <source>
        <dbReference type="SAM" id="MobiDB-lite"/>
    </source>
</evidence>
<dbReference type="EMBL" id="JAESWB010000306">
    <property type="protein sequence ID" value="MBL4954272.1"/>
    <property type="molecule type" value="Genomic_DNA"/>
</dbReference>
<dbReference type="Pfam" id="PF13453">
    <property type="entry name" value="Zn_ribbon_TFIIB"/>
    <property type="match status" value="1"/>
</dbReference>
<reference evidence="3 4" key="1">
    <citation type="submission" date="2021-01" db="EMBL/GenBank/DDBJ databases">
        <title>Genome public.</title>
        <authorList>
            <person name="Liu C."/>
            <person name="Sun Q."/>
        </authorList>
    </citation>
    <scope>NUCLEOTIDE SEQUENCE [LARGE SCALE GENOMIC DNA]</scope>
    <source>
        <strain evidence="3 4">YIM B02564</strain>
    </source>
</reference>
<proteinExistence type="predicted"/>
<feature type="region of interest" description="Disordered" evidence="1">
    <location>
        <begin position="45"/>
        <end position="82"/>
    </location>
</feature>
<gene>
    <name evidence="3" type="ORF">JK635_19085</name>
</gene>
<sequence length="82" mass="9633">MYCPTCTTTPLVQTQRQKVGVDFCPHCRGVWLDRGELEKLLDKAADPSHARFEPPEDDKSPSHYRPHDRRQRRKSWLSEILD</sequence>
<feature type="domain" description="Transcription factor zinc-finger" evidence="2">
    <location>
        <begin position="3"/>
        <end position="43"/>
    </location>
</feature>
<dbReference type="InterPro" id="IPR027392">
    <property type="entry name" value="TF_Znf"/>
</dbReference>
<feature type="compositionally biased region" description="Basic and acidic residues" evidence="1">
    <location>
        <begin position="45"/>
        <end position="61"/>
    </location>
</feature>
<name>A0ABS1TSN5_9BACI</name>
<feature type="compositionally biased region" description="Basic residues" evidence="1">
    <location>
        <begin position="62"/>
        <end position="75"/>
    </location>
</feature>